<gene>
    <name evidence="1" type="ORF">KPSA3_02969</name>
</gene>
<comment type="caution">
    <text evidence="1">The sequence shown here is derived from an EMBL/GenBank/DDBJ whole genome shotgun (WGS) entry which is preliminary data.</text>
</comment>
<protein>
    <submittedName>
        <fullName evidence="1">Uncharacterized protein</fullName>
    </submittedName>
</protein>
<accession>A0AAN4TKU0</accession>
<evidence type="ECO:0000313" key="2">
    <source>
        <dbReference type="Proteomes" id="UP000248291"/>
    </source>
</evidence>
<sequence>MLPLTHQKGPAAYFRRTLENVVNMRLLHQQDQVCLMQQFAGHLLRYMVSWV</sequence>
<dbReference type="EMBL" id="BGKA01000095">
    <property type="protein sequence ID" value="GBH17011.1"/>
    <property type="molecule type" value="Genomic_DNA"/>
</dbReference>
<evidence type="ECO:0000313" key="1">
    <source>
        <dbReference type="EMBL" id="GBH17011.1"/>
    </source>
</evidence>
<name>A0AAN4TKU0_PSESF</name>
<reference evidence="1 2" key="1">
    <citation type="submission" date="2018-04" db="EMBL/GenBank/DDBJ databases">
        <title>Draft genome sequence of Pseudomonas syringae pv. actinidiae biovar 3 strains isolated from kiwifruit in Kagawa prefecture.</title>
        <authorList>
            <person name="Tabuchi M."/>
            <person name="Saito M."/>
            <person name="Fujiwara S."/>
            <person name="Sasa N."/>
            <person name="Akimitsu K."/>
            <person name="Gomi K."/>
            <person name="Konishi-Sugita S."/>
            <person name="Hamano K."/>
            <person name="Kataoka I."/>
        </authorList>
    </citation>
    <scope>NUCLEOTIDE SEQUENCE [LARGE SCALE GENOMIC DNA]</scope>
    <source>
        <strain evidence="1 2">MAFF212211</strain>
    </source>
</reference>
<proteinExistence type="predicted"/>
<dbReference type="Proteomes" id="UP000248291">
    <property type="component" value="Unassembled WGS sequence"/>
</dbReference>
<organism evidence="1 2">
    <name type="scientific">Pseudomonas syringae pv. actinidiae</name>
    <dbReference type="NCBI Taxonomy" id="103796"/>
    <lineage>
        <taxon>Bacteria</taxon>
        <taxon>Pseudomonadati</taxon>
        <taxon>Pseudomonadota</taxon>
        <taxon>Gammaproteobacteria</taxon>
        <taxon>Pseudomonadales</taxon>
        <taxon>Pseudomonadaceae</taxon>
        <taxon>Pseudomonas</taxon>
        <taxon>Pseudomonas syringae</taxon>
    </lineage>
</organism>
<dbReference type="AlphaFoldDB" id="A0AAN4TKU0"/>